<name>A0ABV3N0G1_9GAMM</name>
<reference evidence="1 2" key="1">
    <citation type="submission" date="2024-07" db="EMBL/GenBank/DDBJ databases">
        <authorList>
            <person name="Dulla G.F.J."/>
            <person name="Delorm J.G."/>
        </authorList>
    </citation>
    <scope>NUCLEOTIDE SEQUENCE [LARGE SCALE GENOMIC DNA]</scope>
    <source>
        <strain evidence="1 2">JGD 233</strain>
    </source>
</reference>
<protein>
    <submittedName>
        <fullName evidence="1">Uncharacterized protein</fullName>
    </submittedName>
</protein>
<dbReference type="Proteomes" id="UP001554567">
    <property type="component" value="Unassembled WGS sequence"/>
</dbReference>
<evidence type="ECO:0000313" key="2">
    <source>
        <dbReference type="Proteomes" id="UP001554567"/>
    </source>
</evidence>
<comment type="caution">
    <text evidence="1">The sequence shown here is derived from an EMBL/GenBank/DDBJ whole genome shotgun (WGS) entry which is preliminary data.</text>
</comment>
<dbReference type="RefSeq" id="WP_367167260.1">
    <property type="nucleotide sequence ID" value="NZ_JBFKZN010000004.1"/>
</dbReference>
<gene>
    <name evidence="1" type="ORF">ABW286_08940</name>
</gene>
<keyword evidence="2" id="KW-1185">Reference proteome</keyword>
<evidence type="ECO:0000313" key="1">
    <source>
        <dbReference type="EMBL" id="MEW5289305.1"/>
    </source>
</evidence>
<dbReference type="EMBL" id="JBFKZN010000004">
    <property type="protein sequence ID" value="MEW5289305.1"/>
    <property type="molecule type" value="Genomic_DNA"/>
</dbReference>
<accession>A0ABV3N0G1</accession>
<proteinExistence type="predicted"/>
<sequence>MKKLSDAGLVNFVKKNLKISISETNAAVLRTNIQQLNSAIKVMNNEVDSRVFIELRNNDEALASYSSGEGFIIIDEFLFSQPVPETIITLLHESSHATGMVDFMYLKNMIASSEDNSYKPVETYKELRQYTTLLTRNMGEEGVLIQVENVMNDLRKNLTKSQMEKYLKLKYLKISKYKLPSDLESGFVNSPDTIALTTLFLSGETKTHFFKKNILNLKDVSGLVSDSYMARDFSKDLKARKITGLK</sequence>
<organism evidence="1 2">
    <name type="scientific">Erwinia papayae</name>
    <dbReference type="NCBI Taxonomy" id="206499"/>
    <lineage>
        <taxon>Bacteria</taxon>
        <taxon>Pseudomonadati</taxon>
        <taxon>Pseudomonadota</taxon>
        <taxon>Gammaproteobacteria</taxon>
        <taxon>Enterobacterales</taxon>
        <taxon>Erwiniaceae</taxon>
        <taxon>Erwinia</taxon>
    </lineage>
</organism>